<dbReference type="EMBL" id="QBMN01000230">
    <property type="protein sequence ID" value="PZO33955.1"/>
    <property type="molecule type" value="Genomic_DNA"/>
</dbReference>
<name>A0A2W4XH98_9CYAN</name>
<dbReference type="Gene3D" id="3.40.80.10">
    <property type="entry name" value="Peptidoglycan recognition protein-like"/>
    <property type="match status" value="1"/>
</dbReference>
<dbReference type="SUPFAM" id="SSF55846">
    <property type="entry name" value="N-acetylmuramoyl-L-alanine amidase-like"/>
    <property type="match status" value="1"/>
</dbReference>
<dbReference type="GO" id="GO:0008745">
    <property type="term" value="F:N-acetylmuramoyl-L-alanine amidase activity"/>
    <property type="evidence" value="ECO:0007669"/>
    <property type="project" value="UniProtKB-EC"/>
</dbReference>
<proteinExistence type="predicted"/>
<accession>A0A2W4XH98</accession>
<gene>
    <name evidence="6" type="ORF">DCF17_21290</name>
</gene>
<dbReference type="GO" id="GO:0009254">
    <property type="term" value="P:peptidoglycan turnover"/>
    <property type="evidence" value="ECO:0007669"/>
    <property type="project" value="TreeGrafter"/>
</dbReference>
<evidence type="ECO:0000313" key="7">
    <source>
        <dbReference type="Proteomes" id="UP000249081"/>
    </source>
</evidence>
<comment type="caution">
    <text evidence="6">The sequence shown here is derived from an EMBL/GenBank/DDBJ whole genome shotgun (WGS) entry which is preliminary data.</text>
</comment>
<keyword evidence="3" id="KW-0378">Hydrolase</keyword>
<feature type="domain" description="N-acetylmuramoyl-L-alanine amidase" evidence="5">
    <location>
        <begin position="65"/>
        <end position="218"/>
    </location>
</feature>
<dbReference type="PANTHER" id="PTHR30417:SF1">
    <property type="entry name" value="N-ACETYLMURAMOYL-L-ALANINE AMIDASE AMID"/>
    <property type="match status" value="1"/>
</dbReference>
<dbReference type="AlphaFoldDB" id="A0A2W4XH98"/>
<keyword evidence="4" id="KW-0961">Cell wall biogenesis/degradation</keyword>
<dbReference type="PANTHER" id="PTHR30417">
    <property type="entry name" value="N-ACETYLMURAMOYL-L-ALANINE AMIDASE AMID"/>
    <property type="match status" value="1"/>
</dbReference>
<dbReference type="EC" id="3.5.1.28" evidence="2"/>
<evidence type="ECO:0000313" key="6">
    <source>
        <dbReference type="EMBL" id="PZO33955.1"/>
    </source>
</evidence>
<evidence type="ECO:0000259" key="5">
    <source>
        <dbReference type="SMART" id="SM00644"/>
    </source>
</evidence>
<reference evidence="6 7" key="2">
    <citation type="submission" date="2018-06" db="EMBL/GenBank/DDBJ databases">
        <title>Metagenomic assembly of (sub)arctic Cyanobacteria and their associated microbiome from non-axenic cultures.</title>
        <authorList>
            <person name="Baurain D."/>
        </authorList>
    </citation>
    <scope>NUCLEOTIDE SEQUENCE [LARGE SCALE GENOMIC DNA]</scope>
    <source>
        <strain evidence="6">ULC041bin1</strain>
    </source>
</reference>
<dbReference type="InterPro" id="IPR036505">
    <property type="entry name" value="Amidase/PGRP_sf"/>
</dbReference>
<sequence>MQPGPTDFAAPGFAAPGFAAPGSAAPGFAAAGFAGAGANSLLAQAAPPRQVTALADPSNYGDRFATDVNGRVLQNDFIAVLHETVGSAQSALNLFRTYHPRDQDQVSYHSLIGRDGTVYYIVPPEKRAFGAGNSVFNGPNGPETVRTNPALSPSVNNFAYHVSLETPGDGFNNRRSHSGYTQAQYASLAWLLAQTTIPDSRITTHQAVDRSGSRLDPRSFNGQGMFSLLRQYPTRSGLSR</sequence>
<comment type="catalytic activity">
    <reaction evidence="1">
        <text>Hydrolyzes the link between N-acetylmuramoyl residues and L-amino acid residues in certain cell-wall glycopeptides.</text>
        <dbReference type="EC" id="3.5.1.28"/>
    </reaction>
</comment>
<protein>
    <recommendedName>
        <fullName evidence="2">N-acetylmuramoyl-L-alanine amidase</fullName>
        <ecNumber evidence="2">3.5.1.28</ecNumber>
    </recommendedName>
</protein>
<organism evidence="6 7">
    <name type="scientific">Shackletoniella antarctica</name>
    <dbReference type="NCBI Taxonomy" id="268115"/>
    <lineage>
        <taxon>Bacteria</taxon>
        <taxon>Bacillati</taxon>
        <taxon>Cyanobacteriota</taxon>
        <taxon>Cyanophyceae</taxon>
        <taxon>Oculatellales</taxon>
        <taxon>Oculatellaceae</taxon>
        <taxon>Shackletoniella</taxon>
    </lineage>
</organism>
<evidence type="ECO:0000256" key="1">
    <source>
        <dbReference type="ARBA" id="ARBA00001561"/>
    </source>
</evidence>
<dbReference type="SMART" id="SM00644">
    <property type="entry name" value="Ami_2"/>
    <property type="match status" value="1"/>
</dbReference>
<reference evidence="7" key="1">
    <citation type="submission" date="2018-04" db="EMBL/GenBank/DDBJ databases">
        <authorList>
            <person name="Cornet L."/>
        </authorList>
    </citation>
    <scope>NUCLEOTIDE SEQUENCE [LARGE SCALE GENOMIC DNA]</scope>
</reference>
<dbReference type="Proteomes" id="UP000249081">
    <property type="component" value="Unassembled WGS sequence"/>
</dbReference>
<dbReference type="InterPro" id="IPR051206">
    <property type="entry name" value="NAMLAA_amidase_2"/>
</dbReference>
<dbReference type="CDD" id="cd06583">
    <property type="entry name" value="PGRP"/>
    <property type="match status" value="1"/>
</dbReference>
<dbReference type="GO" id="GO:0009253">
    <property type="term" value="P:peptidoglycan catabolic process"/>
    <property type="evidence" value="ECO:0007669"/>
    <property type="project" value="InterPro"/>
</dbReference>
<evidence type="ECO:0000256" key="2">
    <source>
        <dbReference type="ARBA" id="ARBA00011901"/>
    </source>
</evidence>
<evidence type="ECO:0000256" key="4">
    <source>
        <dbReference type="ARBA" id="ARBA00023316"/>
    </source>
</evidence>
<dbReference type="Pfam" id="PF01510">
    <property type="entry name" value="Amidase_2"/>
    <property type="match status" value="1"/>
</dbReference>
<dbReference type="GO" id="GO:0071555">
    <property type="term" value="P:cell wall organization"/>
    <property type="evidence" value="ECO:0007669"/>
    <property type="project" value="UniProtKB-KW"/>
</dbReference>
<evidence type="ECO:0000256" key="3">
    <source>
        <dbReference type="ARBA" id="ARBA00022801"/>
    </source>
</evidence>
<dbReference type="InterPro" id="IPR002502">
    <property type="entry name" value="Amidase_domain"/>
</dbReference>